<protein>
    <submittedName>
        <fullName evidence="2">Uncharacterized protein</fullName>
    </submittedName>
</protein>
<keyword evidence="1" id="KW-1133">Transmembrane helix</keyword>
<evidence type="ECO:0000256" key="1">
    <source>
        <dbReference type="SAM" id="Phobius"/>
    </source>
</evidence>
<evidence type="ECO:0000313" key="2">
    <source>
        <dbReference type="EMBL" id="RDX70299.1"/>
    </source>
</evidence>
<keyword evidence="1" id="KW-0472">Membrane</keyword>
<keyword evidence="1" id="KW-0812">Transmembrane</keyword>
<feature type="transmembrane region" description="Helical" evidence="1">
    <location>
        <begin position="280"/>
        <end position="303"/>
    </location>
</feature>
<gene>
    <name evidence="2" type="ORF">CR513_50472</name>
</gene>
<feature type="non-terminal residue" evidence="2">
    <location>
        <position position="1"/>
    </location>
</feature>
<reference evidence="2" key="1">
    <citation type="submission" date="2018-05" db="EMBL/GenBank/DDBJ databases">
        <title>Draft genome of Mucuna pruriens seed.</title>
        <authorList>
            <person name="Nnadi N.E."/>
            <person name="Vos R."/>
            <person name="Hasami M.H."/>
            <person name="Devisetty U.K."/>
            <person name="Aguiy J.C."/>
        </authorList>
    </citation>
    <scope>NUCLEOTIDE SEQUENCE [LARGE SCALE GENOMIC DNA]</scope>
    <source>
        <strain evidence="2">JCA_2017</strain>
    </source>
</reference>
<dbReference type="Proteomes" id="UP000257109">
    <property type="component" value="Unassembled WGS sequence"/>
</dbReference>
<dbReference type="AlphaFoldDB" id="A0A371EWF4"/>
<accession>A0A371EWF4</accession>
<name>A0A371EWF4_MUCPR</name>
<organism evidence="2 3">
    <name type="scientific">Mucuna pruriens</name>
    <name type="common">Velvet bean</name>
    <name type="synonym">Dolichos pruriens</name>
    <dbReference type="NCBI Taxonomy" id="157652"/>
    <lineage>
        <taxon>Eukaryota</taxon>
        <taxon>Viridiplantae</taxon>
        <taxon>Streptophyta</taxon>
        <taxon>Embryophyta</taxon>
        <taxon>Tracheophyta</taxon>
        <taxon>Spermatophyta</taxon>
        <taxon>Magnoliopsida</taxon>
        <taxon>eudicotyledons</taxon>
        <taxon>Gunneridae</taxon>
        <taxon>Pentapetalae</taxon>
        <taxon>rosids</taxon>
        <taxon>fabids</taxon>
        <taxon>Fabales</taxon>
        <taxon>Fabaceae</taxon>
        <taxon>Papilionoideae</taxon>
        <taxon>50 kb inversion clade</taxon>
        <taxon>NPAAA clade</taxon>
        <taxon>indigoferoid/millettioid clade</taxon>
        <taxon>Phaseoleae</taxon>
        <taxon>Mucuna</taxon>
    </lineage>
</organism>
<evidence type="ECO:0000313" key="3">
    <source>
        <dbReference type="Proteomes" id="UP000257109"/>
    </source>
</evidence>
<proteinExistence type="predicted"/>
<comment type="caution">
    <text evidence="2">The sequence shown here is derived from an EMBL/GenBank/DDBJ whole genome shotgun (WGS) entry which is preliminary data.</text>
</comment>
<keyword evidence="3" id="KW-1185">Reference proteome</keyword>
<dbReference type="EMBL" id="QJKJ01011752">
    <property type="protein sequence ID" value="RDX70299.1"/>
    <property type="molecule type" value="Genomic_DNA"/>
</dbReference>
<sequence length="353" mass="39510">MLGKSSHRMGDLLSLSDWEDWISHVVFAYNRAWLDMEMKGEQYAKTAYKGRKEVLFKEGDLVPNSYVASIRAPNATSIEAPNFRSNSLQEREYVAYSESHCLEDEVKEVTIAPEGSITRGRLKKINVEVCQRLALLCGQEGITKGDGCILIQGMRQPSRGNLLKNCPKLPSALHTIFLDRHSFKGLTRSFEGVFRLFSSPLDAPFGGIVEHKLQIVERRAKQPPLGAYAKDLVGPFRNYPHHYGIASIVASKGPQAWSKALRLGPRPSGLVQGPQAWSKAFLIFQFVTSIIPSLLWMTIWAVLSISNLLLFQASFGHRSLEVAPFSAIFCLYTFPIRPCSLDIEPLTTLMHKS</sequence>